<sequence length="357" mass="40591">MLRALIVVFTLLQANFWLIEFPRLMEDPYRSAYNVHVLCIILLSAYVLASFLDAVLDCNAHARNLSQEKRRKLLVHTFEVIWGSIVFIMLSYLLIIVYVPNKPDDCEVNFISLDEYVPRTIATLVEGIPESVNGFPIVNPGTHVLRISPSDAQKLSLFENDCLMLNMYWFELSSIFIFTMYIFELYYLMQYIRVSLMTHHLFAFGVLFTYLSAPQSTLMALLCIIQFYFAAVEQPTFVALILYRLTDNKRQHVRWFKAGAISFGLTKLLTVILSLYLMIEHNDAMPAKIVPVWALLLLIGGASQVYSAFSQWSIAMKIEKDVRRTVSGEKASDPRSAASSTSSDDSFAPDDACVVPV</sequence>
<feature type="transmembrane region" description="Helical" evidence="2">
    <location>
        <begin position="291"/>
        <end position="314"/>
    </location>
</feature>
<gene>
    <name evidence="3" type="ORF">FCC1311_104192</name>
</gene>
<accession>A0A2R5GUF7</accession>
<keyword evidence="2" id="KW-0812">Transmembrane</keyword>
<feature type="transmembrane region" description="Helical" evidence="2">
    <location>
        <begin position="32"/>
        <end position="52"/>
    </location>
</feature>
<reference evidence="3 4" key="1">
    <citation type="submission" date="2017-12" db="EMBL/GenBank/DDBJ databases">
        <title>Sequencing, de novo assembly and annotation of complete genome of a new Thraustochytrid species, strain FCC1311.</title>
        <authorList>
            <person name="Sedici K."/>
            <person name="Godart F."/>
            <person name="Aiese Cigliano R."/>
            <person name="Sanseverino W."/>
            <person name="Barakat M."/>
            <person name="Ortet P."/>
            <person name="Marechal E."/>
            <person name="Cagnac O."/>
            <person name="Amato A."/>
        </authorList>
    </citation>
    <scope>NUCLEOTIDE SEQUENCE [LARGE SCALE GENOMIC DNA]</scope>
</reference>
<evidence type="ECO:0000313" key="3">
    <source>
        <dbReference type="EMBL" id="GBG34195.1"/>
    </source>
</evidence>
<dbReference type="InParanoid" id="A0A2R5GUF7"/>
<protein>
    <recommendedName>
        <fullName evidence="5">TLC domain-containing protein</fullName>
    </recommendedName>
</protein>
<dbReference type="AlphaFoldDB" id="A0A2R5GUF7"/>
<feature type="region of interest" description="Disordered" evidence="1">
    <location>
        <begin position="326"/>
        <end position="352"/>
    </location>
</feature>
<evidence type="ECO:0008006" key="5">
    <source>
        <dbReference type="Google" id="ProtNLM"/>
    </source>
</evidence>
<feature type="transmembrane region" description="Helical" evidence="2">
    <location>
        <begin position="167"/>
        <end position="187"/>
    </location>
</feature>
<dbReference type="Proteomes" id="UP000241890">
    <property type="component" value="Unassembled WGS sequence"/>
</dbReference>
<feature type="compositionally biased region" description="Low complexity" evidence="1">
    <location>
        <begin position="334"/>
        <end position="352"/>
    </location>
</feature>
<evidence type="ECO:0000313" key="4">
    <source>
        <dbReference type="Proteomes" id="UP000241890"/>
    </source>
</evidence>
<comment type="caution">
    <text evidence="3">The sequence shown here is derived from an EMBL/GenBank/DDBJ whole genome shotgun (WGS) entry which is preliminary data.</text>
</comment>
<organism evidence="3 4">
    <name type="scientific">Hondaea fermentalgiana</name>
    <dbReference type="NCBI Taxonomy" id="2315210"/>
    <lineage>
        <taxon>Eukaryota</taxon>
        <taxon>Sar</taxon>
        <taxon>Stramenopiles</taxon>
        <taxon>Bigyra</taxon>
        <taxon>Labyrinthulomycetes</taxon>
        <taxon>Thraustochytrida</taxon>
        <taxon>Thraustochytriidae</taxon>
        <taxon>Hondaea</taxon>
    </lineage>
</organism>
<feature type="transmembrane region" description="Helical" evidence="2">
    <location>
        <begin position="219"/>
        <end position="243"/>
    </location>
</feature>
<evidence type="ECO:0000256" key="2">
    <source>
        <dbReference type="SAM" id="Phobius"/>
    </source>
</evidence>
<feature type="transmembrane region" description="Helical" evidence="2">
    <location>
        <begin position="255"/>
        <end position="279"/>
    </location>
</feature>
<feature type="transmembrane region" description="Helical" evidence="2">
    <location>
        <begin position="194"/>
        <end position="213"/>
    </location>
</feature>
<evidence type="ECO:0000256" key="1">
    <source>
        <dbReference type="SAM" id="MobiDB-lite"/>
    </source>
</evidence>
<keyword evidence="4" id="KW-1185">Reference proteome</keyword>
<keyword evidence="2" id="KW-0472">Membrane</keyword>
<keyword evidence="2" id="KW-1133">Transmembrane helix</keyword>
<name>A0A2R5GUF7_9STRA</name>
<feature type="transmembrane region" description="Helical" evidence="2">
    <location>
        <begin position="73"/>
        <end position="99"/>
    </location>
</feature>
<proteinExistence type="predicted"/>
<dbReference type="EMBL" id="BEYU01000183">
    <property type="protein sequence ID" value="GBG34195.1"/>
    <property type="molecule type" value="Genomic_DNA"/>
</dbReference>